<gene>
    <name evidence="1" type="ORF">HMPREF9371_0610</name>
</gene>
<dbReference type="AlphaFoldDB" id="G4CG71"/>
<dbReference type="Pfam" id="PF06892">
    <property type="entry name" value="Phage_CP76"/>
    <property type="match status" value="1"/>
</dbReference>
<sequence length="155" mass="16798">MKTAHDFLRHPEFALLLQAACKNGRGGITAVAATIGMNEKLLANKLNPNCPTNHPTADEVCRIVEATQDIKPVQRLAGLAGYVCMPLPDCDRAYSDPLAGFADVAEKHSRVAKKLIAAHKEESESGREIGPNEQMRIRAAILDMVNDAMCLYGSI</sequence>
<proteinExistence type="predicted"/>
<dbReference type="EMBL" id="AGAY01000022">
    <property type="protein sequence ID" value="EGY53119.1"/>
    <property type="molecule type" value="Genomic_DNA"/>
</dbReference>
<name>G4CG71_9NEIS</name>
<dbReference type="RefSeq" id="WP_009118304.1">
    <property type="nucleotide sequence ID" value="NZ_JH164926.1"/>
</dbReference>
<evidence type="ECO:0000313" key="2">
    <source>
        <dbReference type="Proteomes" id="UP000003019"/>
    </source>
</evidence>
<dbReference type="HOGENOM" id="CLU_1693603_0_0_4"/>
<reference evidence="1 2" key="1">
    <citation type="submission" date="2011-05" db="EMBL/GenBank/DDBJ databases">
        <authorList>
            <person name="Muzny D."/>
            <person name="Qin X."/>
            <person name="Deng J."/>
            <person name="Jiang H."/>
            <person name="Liu Y."/>
            <person name="Qu J."/>
            <person name="Song X.-Z."/>
            <person name="Zhang L."/>
            <person name="Thornton R."/>
            <person name="Coyle M."/>
            <person name="Francisco L."/>
            <person name="Jackson L."/>
            <person name="Javaid M."/>
            <person name="Korchina V."/>
            <person name="Kovar C."/>
            <person name="Mata R."/>
            <person name="Mathew T."/>
            <person name="Ngo R."/>
            <person name="Nguyen L."/>
            <person name="Nguyen N."/>
            <person name="Okwuonu G."/>
            <person name="Ongeri F."/>
            <person name="Pham C."/>
            <person name="Simmons D."/>
            <person name="Wilczek-Boney K."/>
            <person name="Hale W."/>
            <person name="Jakkamsetti A."/>
            <person name="Pham P."/>
            <person name="Ruth R."/>
            <person name="San Lucas F."/>
            <person name="Warren J."/>
            <person name="Zhang J."/>
            <person name="Zhao Z."/>
            <person name="Zhou C."/>
            <person name="Zhu D."/>
            <person name="Lee S."/>
            <person name="Bess C."/>
            <person name="Blankenburg K."/>
            <person name="Forbes L."/>
            <person name="Fu Q."/>
            <person name="Gubbala S."/>
            <person name="Hirani K."/>
            <person name="Jayaseelan J.C."/>
            <person name="Lara F."/>
            <person name="Munidasa M."/>
            <person name="Palculict T."/>
            <person name="Patil S."/>
            <person name="Pu L.-L."/>
            <person name="Saada N."/>
            <person name="Tang L."/>
            <person name="Weissenberger G."/>
            <person name="Zhu Y."/>
            <person name="Hemphill L."/>
            <person name="Shang Y."/>
            <person name="Youmans B."/>
            <person name="Ayvaz T."/>
            <person name="Ross M."/>
            <person name="Santibanez J."/>
            <person name="Aqrawi P."/>
            <person name="Gross S."/>
            <person name="Joshi V."/>
            <person name="Fowler G."/>
            <person name="Nazareth L."/>
            <person name="Reid J."/>
            <person name="Worley K."/>
            <person name="Petrosino J."/>
            <person name="Highlander S."/>
            <person name="Gibbs R."/>
        </authorList>
    </citation>
    <scope>NUCLEOTIDE SEQUENCE [LARGE SCALE GENOMIC DNA]</scope>
    <source>
        <strain evidence="1 2">871</strain>
    </source>
</reference>
<dbReference type="STRING" id="1032488.HMPREF9371_0610"/>
<organism evidence="1 2">
    <name type="scientific">Neisseria shayeganii 871</name>
    <dbReference type="NCBI Taxonomy" id="1032488"/>
    <lineage>
        <taxon>Bacteria</taxon>
        <taxon>Pseudomonadati</taxon>
        <taxon>Pseudomonadota</taxon>
        <taxon>Betaproteobacteria</taxon>
        <taxon>Neisseriales</taxon>
        <taxon>Neisseriaceae</taxon>
        <taxon>Neisseria</taxon>
    </lineage>
</organism>
<protein>
    <submittedName>
        <fullName evidence="1">Uncharacterized protein</fullName>
    </submittedName>
</protein>
<dbReference type="OrthoDB" id="6688863at2"/>
<dbReference type="PATRIC" id="fig|1032488.3.peg.555"/>
<comment type="caution">
    <text evidence="1">The sequence shown here is derived from an EMBL/GenBank/DDBJ whole genome shotgun (WGS) entry which is preliminary data.</text>
</comment>
<keyword evidence="2" id="KW-1185">Reference proteome</keyword>
<dbReference type="Proteomes" id="UP000003019">
    <property type="component" value="Unassembled WGS sequence"/>
</dbReference>
<accession>G4CG71</accession>
<dbReference type="InterPro" id="IPR009679">
    <property type="entry name" value="Phage_186_CII-like"/>
</dbReference>
<evidence type="ECO:0000313" key="1">
    <source>
        <dbReference type="EMBL" id="EGY53119.1"/>
    </source>
</evidence>
<dbReference type="GO" id="GO:0003677">
    <property type="term" value="F:DNA binding"/>
    <property type="evidence" value="ECO:0007669"/>
    <property type="project" value="InterPro"/>
</dbReference>